<name>A0ABQ4TST7_9HYPH</name>
<dbReference type="Pfam" id="PF21834">
    <property type="entry name" value="DUF6894"/>
    <property type="match status" value="1"/>
</dbReference>
<feature type="domain" description="DUF6894" evidence="1">
    <location>
        <begin position="3"/>
        <end position="70"/>
    </location>
</feature>
<proteinExistence type="predicted"/>
<comment type="caution">
    <text evidence="2">The sequence shown here is derived from an EMBL/GenBank/DDBJ whole genome shotgun (WGS) entry which is preliminary data.</text>
</comment>
<organism evidence="2 3">
    <name type="scientific">Methylobacterium thuringiense</name>
    <dbReference type="NCBI Taxonomy" id="1003091"/>
    <lineage>
        <taxon>Bacteria</taxon>
        <taxon>Pseudomonadati</taxon>
        <taxon>Pseudomonadota</taxon>
        <taxon>Alphaproteobacteria</taxon>
        <taxon>Hyphomicrobiales</taxon>
        <taxon>Methylobacteriaceae</taxon>
        <taxon>Methylobacterium</taxon>
    </lineage>
</organism>
<protein>
    <recommendedName>
        <fullName evidence="1">DUF6894 domain-containing protein</fullName>
    </recommendedName>
</protein>
<evidence type="ECO:0000313" key="3">
    <source>
        <dbReference type="Proteomes" id="UP001055101"/>
    </source>
</evidence>
<dbReference type="InterPro" id="IPR054189">
    <property type="entry name" value="DUF6894"/>
</dbReference>
<sequence>MPRYFFTVNDRRHYPDTDGTDLDGPDAARFEAVVLAGYILRDHASEILTADDWHVAVTNEQGSPVFRLNVSAGQAC</sequence>
<dbReference type="Proteomes" id="UP001055101">
    <property type="component" value="Unassembled WGS sequence"/>
</dbReference>
<dbReference type="EMBL" id="BPRA01000015">
    <property type="protein sequence ID" value="GJE56940.1"/>
    <property type="molecule type" value="Genomic_DNA"/>
</dbReference>
<evidence type="ECO:0000313" key="2">
    <source>
        <dbReference type="EMBL" id="GJE56940.1"/>
    </source>
</evidence>
<evidence type="ECO:0000259" key="1">
    <source>
        <dbReference type="Pfam" id="PF21834"/>
    </source>
</evidence>
<accession>A0ABQ4TST7</accession>
<gene>
    <name evidence="2" type="ORF">EKPJFOCH_3450</name>
</gene>
<keyword evidence="3" id="KW-1185">Reference proteome</keyword>
<dbReference type="RefSeq" id="WP_373322378.1">
    <property type="nucleotide sequence ID" value="NZ_BPRA01000015.1"/>
</dbReference>
<reference evidence="2" key="1">
    <citation type="journal article" date="2021" name="Front. Microbiol.">
        <title>Comprehensive Comparative Genomics and Phenotyping of Methylobacterium Species.</title>
        <authorList>
            <person name="Alessa O."/>
            <person name="Ogura Y."/>
            <person name="Fujitani Y."/>
            <person name="Takami H."/>
            <person name="Hayashi T."/>
            <person name="Sahin N."/>
            <person name="Tani A."/>
        </authorList>
    </citation>
    <scope>NUCLEOTIDE SEQUENCE</scope>
    <source>
        <strain evidence="2">DSM 23674</strain>
    </source>
</reference>
<reference evidence="2" key="2">
    <citation type="submission" date="2021-08" db="EMBL/GenBank/DDBJ databases">
        <authorList>
            <person name="Tani A."/>
            <person name="Ola A."/>
            <person name="Ogura Y."/>
            <person name="Katsura K."/>
            <person name="Hayashi T."/>
        </authorList>
    </citation>
    <scope>NUCLEOTIDE SEQUENCE</scope>
    <source>
        <strain evidence="2">DSM 23674</strain>
    </source>
</reference>